<accession>I7JWV6</accession>
<dbReference type="HOGENOM" id="CLU_1040980_0_0_11"/>
<gene>
    <name evidence="3" type="ORF">BN46_1429</name>
    <name evidence="4" type="ORF">HMPREF9719_01561</name>
</gene>
<dbReference type="Proteomes" id="UP000011016">
    <property type="component" value="Unassembled WGS sequence"/>
</dbReference>
<comment type="caution">
    <text evidence="3">The sequence shown here is derived from an EMBL/GenBank/DDBJ whole genome shotgun (WGS) entry which is preliminary data.</text>
</comment>
<dbReference type="AlphaFoldDB" id="I7JWV6"/>
<dbReference type="STRING" id="29321.AAV33_04345"/>
<keyword evidence="5" id="KW-1185">Reference proteome</keyword>
<evidence type="ECO:0000313" key="6">
    <source>
        <dbReference type="Proteomes" id="UP000011016"/>
    </source>
</evidence>
<reference evidence="3 6" key="1">
    <citation type="journal article" date="2012" name="J. Bacteriol.">
        <title>Draft Genome Sequence of Turicella otitidis ATCC 51513, Isolated from Middle Ear Fluid from a Child with Otitis Media.</title>
        <authorList>
            <person name="Brinkrolf K."/>
            <person name="Schneider J."/>
            <person name="Knecht M."/>
            <person name="Ruckert C."/>
            <person name="Tauch A."/>
        </authorList>
    </citation>
    <scope>NUCLEOTIDE SEQUENCE [LARGE SCALE GENOMIC DNA]</scope>
    <source>
        <strain evidence="3 6">ATCC 51513</strain>
    </source>
</reference>
<dbReference type="eggNOG" id="COG1302">
    <property type="taxonomic scope" value="Bacteria"/>
</dbReference>
<feature type="compositionally biased region" description="Low complexity" evidence="2">
    <location>
        <begin position="228"/>
        <end position="243"/>
    </location>
</feature>
<name>I7JWV6_9CORY</name>
<dbReference type="Pfam" id="PF03780">
    <property type="entry name" value="Asp23"/>
    <property type="match status" value="1"/>
</dbReference>
<dbReference type="RefSeq" id="WP_004601451.1">
    <property type="nucleotide sequence ID" value="NZ_HF541868.1"/>
</dbReference>
<protein>
    <recommendedName>
        <fullName evidence="7">Asp23/Gls24 family envelope stress response protein</fullName>
    </recommendedName>
</protein>
<dbReference type="EMBL" id="AHAE01000074">
    <property type="protein sequence ID" value="EJZ81518.1"/>
    <property type="molecule type" value="Genomic_DNA"/>
</dbReference>
<reference evidence="4 5" key="2">
    <citation type="submission" date="2012-08" db="EMBL/GenBank/DDBJ databases">
        <title>The Genome Sequence of Turicella otitidis ATCC 51513.</title>
        <authorList>
            <consortium name="The Broad Institute Genome Sequencing Platform"/>
            <person name="Earl A."/>
            <person name="Ward D."/>
            <person name="Feldgarden M."/>
            <person name="Gevers D."/>
            <person name="Huys G."/>
            <person name="Walker B."/>
            <person name="Young S.K."/>
            <person name="Zeng Q."/>
            <person name="Gargeya S."/>
            <person name="Fitzgerald M."/>
            <person name="Haas B."/>
            <person name="Abouelleil A."/>
            <person name="Alvarado L."/>
            <person name="Arachchi H.M."/>
            <person name="Berlin A.M."/>
            <person name="Chapman S.B."/>
            <person name="Goldberg J."/>
            <person name="Griggs A."/>
            <person name="Gujja S."/>
            <person name="Hansen M."/>
            <person name="Howarth C."/>
            <person name="Imamovic A."/>
            <person name="Larimer J."/>
            <person name="McCowen C."/>
            <person name="Montmayeur A."/>
            <person name="Murphy C."/>
            <person name="Neiman D."/>
            <person name="Pearson M."/>
            <person name="Priest M."/>
            <person name="Roberts A."/>
            <person name="Saif S."/>
            <person name="Shea T."/>
            <person name="Sisk P."/>
            <person name="Sykes S."/>
            <person name="Wortman J."/>
            <person name="Nusbaum C."/>
            <person name="Birren B."/>
        </authorList>
    </citation>
    <scope>NUCLEOTIDE SEQUENCE [LARGE SCALE GENOMIC DNA]</scope>
    <source>
        <strain evidence="4 5">ATCC 51513</strain>
    </source>
</reference>
<dbReference type="Proteomes" id="UP000006078">
    <property type="component" value="Unassembled WGS sequence"/>
</dbReference>
<feature type="region of interest" description="Disordered" evidence="2">
    <location>
        <begin position="228"/>
        <end position="247"/>
    </location>
</feature>
<evidence type="ECO:0000313" key="3">
    <source>
        <dbReference type="EMBL" id="CCI84141.1"/>
    </source>
</evidence>
<evidence type="ECO:0000256" key="1">
    <source>
        <dbReference type="ARBA" id="ARBA00005721"/>
    </source>
</evidence>
<comment type="similarity">
    <text evidence="1">Belongs to the asp23 family.</text>
</comment>
<evidence type="ECO:0000256" key="2">
    <source>
        <dbReference type="SAM" id="MobiDB-lite"/>
    </source>
</evidence>
<sequence>MSAPDDPAGRVRISPRALTRIVERAAASVPGVTEHGGGLDRVTGRRFPRFDVRVNDASTRADVEAHIAIVWPAPAVAIARAVQETIAEWLDAMAGLEARAVDVEVGYAERAPRRLTERDVAAAKRRPQVAPAHARALPVWRPRYVARHPHAATWAPLRPVSLREPAARSPRIGARAGAKPRRVAAPLPIVVARAAAPRPVPVARVAAPASARVLPVRAPRTAPVVRVTAPTGSPSSRPVRVVTPPAPSVIRVAASPAPTTRGDGSR</sequence>
<evidence type="ECO:0000313" key="4">
    <source>
        <dbReference type="EMBL" id="EJZ81518.1"/>
    </source>
</evidence>
<evidence type="ECO:0000313" key="5">
    <source>
        <dbReference type="Proteomes" id="UP000006078"/>
    </source>
</evidence>
<dbReference type="InterPro" id="IPR005531">
    <property type="entry name" value="Asp23"/>
</dbReference>
<evidence type="ECO:0008006" key="7">
    <source>
        <dbReference type="Google" id="ProtNLM"/>
    </source>
</evidence>
<dbReference type="EMBL" id="CAJZ01000210">
    <property type="protein sequence ID" value="CCI84141.1"/>
    <property type="molecule type" value="Genomic_DNA"/>
</dbReference>
<organism evidence="3 6">
    <name type="scientific">Corynebacterium otitidis ATCC 51513</name>
    <dbReference type="NCBI Taxonomy" id="883169"/>
    <lineage>
        <taxon>Bacteria</taxon>
        <taxon>Bacillati</taxon>
        <taxon>Actinomycetota</taxon>
        <taxon>Actinomycetes</taxon>
        <taxon>Mycobacteriales</taxon>
        <taxon>Corynebacteriaceae</taxon>
        <taxon>Corynebacterium</taxon>
    </lineage>
</organism>
<dbReference type="OrthoDB" id="4398969at2"/>
<proteinExistence type="inferred from homology"/>